<dbReference type="GO" id="GO:0005737">
    <property type="term" value="C:cytoplasm"/>
    <property type="evidence" value="ECO:0007669"/>
    <property type="project" value="TreeGrafter"/>
</dbReference>
<gene>
    <name evidence="2" type="primary">ttll-12</name>
    <name evidence="2" type="ORF">Tcan_02173</name>
</gene>
<keyword evidence="2" id="KW-0436">Ligase</keyword>
<evidence type="ECO:0000313" key="3">
    <source>
        <dbReference type="Proteomes" id="UP000031036"/>
    </source>
</evidence>
<feature type="non-terminal residue" evidence="2">
    <location>
        <position position="1"/>
    </location>
</feature>
<dbReference type="Pfam" id="PF25556">
    <property type="entry name" value="SET_TTL"/>
    <property type="match status" value="1"/>
</dbReference>
<dbReference type="STRING" id="6265.A0A0B2UQW6"/>
<sequence length="108" mass="12886">EPDESDMPVWYMPDEFGMRIGHSIEPNFRMVPMFYSAQNVAYSLLFPVRDVKTDEVVTRDYVDNTVLREHSDWRHILMHPWAPVDLSRANLHHVFQQDEFFIVSYLGR</sequence>
<feature type="domain" description="Tubulin--tyrosine ligase-like protein 12 SET-like" evidence="1">
    <location>
        <begin position="4"/>
        <end position="85"/>
    </location>
</feature>
<evidence type="ECO:0000259" key="1">
    <source>
        <dbReference type="Pfam" id="PF25556"/>
    </source>
</evidence>
<dbReference type="AlphaFoldDB" id="A0A0B2UQW6"/>
<protein>
    <submittedName>
        <fullName evidence="2">Tubulin--tyrosine ligase-like protein 12</fullName>
    </submittedName>
</protein>
<keyword evidence="3" id="KW-1185">Reference proteome</keyword>
<dbReference type="GO" id="GO:0016874">
    <property type="term" value="F:ligase activity"/>
    <property type="evidence" value="ECO:0007669"/>
    <property type="project" value="UniProtKB-KW"/>
</dbReference>
<dbReference type="EMBL" id="JPKZ01021793">
    <property type="protein sequence ID" value="KHN71557.1"/>
    <property type="molecule type" value="Genomic_DNA"/>
</dbReference>
<reference evidence="2 3" key="1">
    <citation type="submission" date="2014-11" db="EMBL/GenBank/DDBJ databases">
        <title>Genetic blueprint of the zoonotic pathogen Toxocara canis.</title>
        <authorList>
            <person name="Zhu X.-Q."/>
            <person name="Korhonen P.K."/>
            <person name="Cai H."/>
            <person name="Young N.D."/>
            <person name="Nejsum P."/>
            <person name="von Samson-Himmelstjerna G."/>
            <person name="Boag P.R."/>
            <person name="Tan P."/>
            <person name="Li Q."/>
            <person name="Min J."/>
            <person name="Yang Y."/>
            <person name="Wang X."/>
            <person name="Fang X."/>
            <person name="Hall R.S."/>
            <person name="Hofmann A."/>
            <person name="Sternberg P.W."/>
            <person name="Jex A.R."/>
            <person name="Gasser R.B."/>
        </authorList>
    </citation>
    <scope>NUCLEOTIDE SEQUENCE [LARGE SCALE GENOMIC DNA]</scope>
    <source>
        <strain evidence="2">PN_DK_2014</strain>
    </source>
</reference>
<dbReference type="InterPro" id="IPR057954">
    <property type="entry name" value="SET_TTL12"/>
</dbReference>
<name>A0A0B2UQW6_TOXCA</name>
<evidence type="ECO:0000313" key="2">
    <source>
        <dbReference type="EMBL" id="KHN71557.1"/>
    </source>
</evidence>
<dbReference type="InterPro" id="IPR027749">
    <property type="entry name" value="TTLL12"/>
</dbReference>
<dbReference type="PANTHER" id="PTHR46088">
    <property type="entry name" value="TUBULIN--TYROSINE LIGASE-LIKE PROTEIN 12"/>
    <property type="match status" value="1"/>
</dbReference>
<comment type="caution">
    <text evidence="2">The sequence shown here is derived from an EMBL/GenBank/DDBJ whole genome shotgun (WGS) entry which is preliminary data.</text>
</comment>
<accession>A0A0B2UQW6</accession>
<dbReference type="Proteomes" id="UP000031036">
    <property type="component" value="Unassembled WGS sequence"/>
</dbReference>
<dbReference type="OrthoDB" id="60477at2759"/>
<organism evidence="2 3">
    <name type="scientific">Toxocara canis</name>
    <name type="common">Canine roundworm</name>
    <dbReference type="NCBI Taxonomy" id="6265"/>
    <lineage>
        <taxon>Eukaryota</taxon>
        <taxon>Metazoa</taxon>
        <taxon>Ecdysozoa</taxon>
        <taxon>Nematoda</taxon>
        <taxon>Chromadorea</taxon>
        <taxon>Rhabditida</taxon>
        <taxon>Spirurina</taxon>
        <taxon>Ascaridomorpha</taxon>
        <taxon>Ascaridoidea</taxon>
        <taxon>Toxocaridae</taxon>
        <taxon>Toxocara</taxon>
    </lineage>
</organism>
<proteinExistence type="predicted"/>
<dbReference type="PANTHER" id="PTHR46088:SF1">
    <property type="entry name" value="TUBULIN--TYROSINE LIGASE-LIKE PROTEIN 12"/>
    <property type="match status" value="1"/>
</dbReference>